<reference evidence="1 2" key="1">
    <citation type="submission" date="2018-06" db="EMBL/GenBank/DDBJ databases">
        <title>The Genome of Cuscuta australis (Dodder) Provides Insight into the Evolution of Plant Parasitism.</title>
        <authorList>
            <person name="Liu H."/>
        </authorList>
    </citation>
    <scope>NUCLEOTIDE SEQUENCE [LARGE SCALE GENOMIC DNA]</scope>
    <source>
        <strain evidence="2">cv. Yunnan</strain>
        <tissue evidence="1">Vines</tissue>
    </source>
</reference>
<sequence length="187" mass="22242">MIMVLGMVMVLVTMRRKRGYFMLKWVMKMVKQMMQMVYNLSRQKSEFLNFFEDLDLSDKVGLFDNNDDQMSNKVKLCLLKNEEVRWKKGQEDEKWCCHSANDRGNFENEGAFNDVEDEDISCVDDHKCLQFWSDSEIEKFVLAPSLNFKNGNEYKMVITNYSVRREFSLSLRRMTKTVIVKCRNCDN</sequence>
<evidence type="ECO:0000313" key="2">
    <source>
        <dbReference type="Proteomes" id="UP000249390"/>
    </source>
</evidence>
<accession>A0A328E935</accession>
<dbReference type="EMBL" id="NQVE01000009">
    <property type="protein sequence ID" value="RAL54484.1"/>
    <property type="molecule type" value="Genomic_DNA"/>
</dbReference>
<name>A0A328E935_9ASTE</name>
<protein>
    <recommendedName>
        <fullName evidence="3">Transposase MuDR plant domain-containing protein</fullName>
    </recommendedName>
</protein>
<keyword evidence="2" id="KW-1185">Reference proteome</keyword>
<dbReference type="Proteomes" id="UP000249390">
    <property type="component" value="Unassembled WGS sequence"/>
</dbReference>
<comment type="caution">
    <text evidence="1">The sequence shown here is derived from an EMBL/GenBank/DDBJ whole genome shotgun (WGS) entry which is preliminary data.</text>
</comment>
<gene>
    <name evidence="1" type="ORF">DM860_001612</name>
</gene>
<proteinExistence type="predicted"/>
<dbReference type="AlphaFoldDB" id="A0A328E935"/>
<evidence type="ECO:0008006" key="3">
    <source>
        <dbReference type="Google" id="ProtNLM"/>
    </source>
</evidence>
<organism evidence="1 2">
    <name type="scientific">Cuscuta australis</name>
    <dbReference type="NCBI Taxonomy" id="267555"/>
    <lineage>
        <taxon>Eukaryota</taxon>
        <taxon>Viridiplantae</taxon>
        <taxon>Streptophyta</taxon>
        <taxon>Embryophyta</taxon>
        <taxon>Tracheophyta</taxon>
        <taxon>Spermatophyta</taxon>
        <taxon>Magnoliopsida</taxon>
        <taxon>eudicotyledons</taxon>
        <taxon>Gunneridae</taxon>
        <taxon>Pentapetalae</taxon>
        <taxon>asterids</taxon>
        <taxon>lamiids</taxon>
        <taxon>Solanales</taxon>
        <taxon>Convolvulaceae</taxon>
        <taxon>Cuscuteae</taxon>
        <taxon>Cuscuta</taxon>
        <taxon>Cuscuta subgen. Grammica</taxon>
        <taxon>Cuscuta sect. Cleistogrammica</taxon>
    </lineage>
</organism>
<evidence type="ECO:0000313" key="1">
    <source>
        <dbReference type="EMBL" id="RAL54484.1"/>
    </source>
</evidence>